<keyword evidence="7" id="KW-1185">Reference proteome</keyword>
<evidence type="ECO:0000256" key="1">
    <source>
        <dbReference type="ARBA" id="ARBA00022603"/>
    </source>
</evidence>
<dbReference type="EC" id="2.1.1.190" evidence="6"/>
<evidence type="ECO:0000313" key="7">
    <source>
        <dbReference type="Proteomes" id="UP000555828"/>
    </source>
</evidence>
<dbReference type="PROSITE" id="PS51687">
    <property type="entry name" value="SAM_MT_RNA_M5U"/>
    <property type="match status" value="1"/>
</dbReference>
<dbReference type="PANTHER" id="PTHR11061">
    <property type="entry name" value="RNA M5U METHYLTRANSFERASE"/>
    <property type="match status" value="1"/>
</dbReference>
<evidence type="ECO:0000256" key="3">
    <source>
        <dbReference type="ARBA" id="ARBA00022691"/>
    </source>
</evidence>
<feature type="binding site" evidence="4">
    <location>
        <position position="273"/>
    </location>
    <ligand>
        <name>S-adenosyl-L-methionine</name>
        <dbReference type="ChEBI" id="CHEBI:59789"/>
    </ligand>
</feature>
<dbReference type="CDD" id="cd02440">
    <property type="entry name" value="AdoMet_MTases"/>
    <property type="match status" value="1"/>
</dbReference>
<protein>
    <submittedName>
        <fullName evidence="6">23S rRNA (Uracil1939-C5)-methyltransferase</fullName>
        <ecNumber evidence="6">2.1.1.190</ecNumber>
    </submittedName>
</protein>
<comment type="caution">
    <text evidence="6">The sequence shown here is derived from an EMBL/GenBank/DDBJ whole genome shotgun (WGS) entry which is preliminary data.</text>
</comment>
<dbReference type="RefSeq" id="WP_184619591.1">
    <property type="nucleotide sequence ID" value="NZ_JACHEX010000004.1"/>
</dbReference>
<dbReference type="NCBIfam" id="TIGR00479">
    <property type="entry name" value="rumA"/>
    <property type="match status" value="1"/>
</dbReference>
<dbReference type="InterPro" id="IPR010280">
    <property type="entry name" value="U5_MeTrfase_fam"/>
</dbReference>
<feature type="binding site" evidence="4">
    <location>
        <position position="368"/>
    </location>
    <ligand>
        <name>S-adenosyl-L-methionine</name>
        <dbReference type="ChEBI" id="CHEBI:59789"/>
    </ligand>
</feature>
<dbReference type="EMBL" id="JACHEX010000004">
    <property type="protein sequence ID" value="MBB6062975.1"/>
    <property type="molecule type" value="Genomic_DNA"/>
</dbReference>
<gene>
    <name evidence="6" type="ORF">HNP65_001438</name>
</gene>
<dbReference type="PANTHER" id="PTHR11061:SF30">
    <property type="entry name" value="TRNA (URACIL(54)-C(5))-METHYLTRANSFERASE"/>
    <property type="match status" value="1"/>
</dbReference>
<dbReference type="Pfam" id="PF05958">
    <property type="entry name" value="tRNA_U5-meth_tr"/>
    <property type="match status" value="1"/>
</dbReference>
<dbReference type="PROSITE" id="PS50926">
    <property type="entry name" value="TRAM"/>
    <property type="match status" value="1"/>
</dbReference>
<dbReference type="Pfam" id="PF01938">
    <property type="entry name" value="TRAM"/>
    <property type="match status" value="1"/>
</dbReference>
<keyword evidence="2 4" id="KW-0808">Transferase</keyword>
<feature type="binding site" evidence="4">
    <location>
        <position position="323"/>
    </location>
    <ligand>
        <name>S-adenosyl-L-methionine</name>
        <dbReference type="ChEBI" id="CHEBI:59789"/>
    </ligand>
</feature>
<name>A0A841GLU3_9BACT</name>
<dbReference type="SUPFAM" id="SSF50249">
    <property type="entry name" value="Nucleic acid-binding proteins"/>
    <property type="match status" value="1"/>
</dbReference>
<dbReference type="InterPro" id="IPR030391">
    <property type="entry name" value="MeTrfase_TrmA_CS"/>
</dbReference>
<evidence type="ECO:0000313" key="6">
    <source>
        <dbReference type="EMBL" id="MBB6062975.1"/>
    </source>
</evidence>
<evidence type="ECO:0000256" key="4">
    <source>
        <dbReference type="PROSITE-ProRule" id="PRU01024"/>
    </source>
</evidence>
<dbReference type="InterPro" id="IPR002792">
    <property type="entry name" value="TRAM_dom"/>
</dbReference>
<dbReference type="SUPFAM" id="SSF53335">
    <property type="entry name" value="S-adenosyl-L-methionine-dependent methyltransferases"/>
    <property type="match status" value="1"/>
</dbReference>
<sequence length="440" mass="50220">MSEIVYIEKMAYGGSGIGKLPGGKVIFVDGAYPGELVEVDVLSEKSDYAIGNLEKIVEKIPERRTAKCPYFRNCGGCNFLDLKYEKQLEFKKMVFMDQLERIAELKLNDLYIEKSPKEYEYRLKMEYSILNDYSFGFKMKNSHKVVSVKNCIIAPKVFGKILEKLSLTLSHFKIPIYNFKRKKGLLKHVILRYSPSGEVMLIFVTKSEYFKEGKKIASLIKKEFPFIKSIVHVMNSNDKIVLRGPYKVLSGDGVINYEFSWEKFQVPPTAFFQNNFHVAEKMVEFLTKKLDLNGNEIVLDLFSGLGTFSLRLAALSKFVIAVESSHVSVKAGRANANINGLKNIKFIEADALDYLNQVKEKFDVIVLDPPRAGIGPEAIKKILELSPQKIGYVSCNPTTFARDLKLLLEKYEIEDIRIFDMFPQTYHIESVAILSRKNNL</sequence>
<feature type="binding site" evidence="4">
    <location>
        <position position="302"/>
    </location>
    <ligand>
        <name>S-adenosyl-L-methionine</name>
        <dbReference type="ChEBI" id="CHEBI:59789"/>
    </ligand>
</feature>
<dbReference type="AlphaFoldDB" id="A0A841GLU3"/>
<reference evidence="6 7" key="1">
    <citation type="submission" date="2020-08" db="EMBL/GenBank/DDBJ databases">
        <title>Genomic Encyclopedia of Type Strains, Phase IV (KMG-IV): sequencing the most valuable type-strain genomes for metagenomic binning, comparative biology and taxonomic classification.</title>
        <authorList>
            <person name="Goeker M."/>
        </authorList>
    </citation>
    <scope>NUCLEOTIDE SEQUENCE [LARGE SCALE GENOMIC DNA]</scope>
    <source>
        <strain evidence="6 7">DSM 13481</strain>
    </source>
</reference>
<dbReference type="GO" id="GO:0070475">
    <property type="term" value="P:rRNA base methylation"/>
    <property type="evidence" value="ECO:0007669"/>
    <property type="project" value="TreeGrafter"/>
</dbReference>
<keyword evidence="1 4" id="KW-0489">Methyltransferase</keyword>
<dbReference type="Proteomes" id="UP000555828">
    <property type="component" value="Unassembled WGS sequence"/>
</dbReference>
<feature type="active site" description="Nucleophile" evidence="4">
    <location>
        <position position="395"/>
    </location>
</feature>
<dbReference type="Gene3D" id="2.40.50.1070">
    <property type="match status" value="1"/>
</dbReference>
<dbReference type="PROSITE" id="PS01231">
    <property type="entry name" value="TRMA_2"/>
    <property type="match status" value="1"/>
</dbReference>
<dbReference type="InterPro" id="IPR029063">
    <property type="entry name" value="SAM-dependent_MTases_sf"/>
</dbReference>
<accession>A0A841GLU3</accession>
<dbReference type="GO" id="GO:0070041">
    <property type="term" value="F:rRNA (uridine-C5-)-methyltransferase activity"/>
    <property type="evidence" value="ECO:0007669"/>
    <property type="project" value="TreeGrafter"/>
</dbReference>
<dbReference type="Gene3D" id="2.40.50.140">
    <property type="entry name" value="Nucleic acid-binding proteins"/>
    <property type="match status" value="1"/>
</dbReference>
<keyword evidence="3 4" id="KW-0949">S-adenosyl-L-methionine</keyword>
<organism evidence="6 7">
    <name type="scientific">Thermosipho japonicus</name>
    <dbReference type="NCBI Taxonomy" id="90323"/>
    <lineage>
        <taxon>Bacteria</taxon>
        <taxon>Thermotogati</taxon>
        <taxon>Thermotogota</taxon>
        <taxon>Thermotogae</taxon>
        <taxon>Thermotogales</taxon>
        <taxon>Fervidobacteriaceae</taxon>
        <taxon>Thermosipho</taxon>
    </lineage>
</organism>
<dbReference type="InterPro" id="IPR012340">
    <property type="entry name" value="NA-bd_OB-fold"/>
</dbReference>
<dbReference type="Gene3D" id="3.40.50.150">
    <property type="entry name" value="Vaccinia Virus protein VP39"/>
    <property type="match status" value="1"/>
</dbReference>
<evidence type="ECO:0000259" key="5">
    <source>
        <dbReference type="PROSITE" id="PS50926"/>
    </source>
</evidence>
<comment type="similarity">
    <text evidence="4">Belongs to the class I-like SAM-binding methyltransferase superfamily. RNA M5U methyltransferase family.</text>
</comment>
<evidence type="ECO:0000256" key="2">
    <source>
        <dbReference type="ARBA" id="ARBA00022679"/>
    </source>
</evidence>
<proteinExistence type="inferred from homology"/>
<feature type="domain" description="TRAM" evidence="5">
    <location>
        <begin position="1"/>
        <end position="55"/>
    </location>
</feature>